<evidence type="ECO:0008006" key="2">
    <source>
        <dbReference type="Google" id="ProtNLM"/>
    </source>
</evidence>
<evidence type="ECO:0000313" key="1">
    <source>
        <dbReference type="EMBL" id="XCG76652.1"/>
    </source>
</evidence>
<gene>
    <name evidence="1" type="ORF">ABVN21_11455</name>
</gene>
<sequence length="116" mass="12629">MKGIIGTLALALLAGCATPTMNEMRNEEPRQVLHSKKAAKVIADCVQREWQEMPVFEGKSGATQEPGKKGGYTVATVGEAYFVDIHPDASGSVAKYYASTYRWIARKHLNALKGCL</sequence>
<dbReference type="RefSeq" id="WP_339552193.1">
    <property type="nucleotide sequence ID" value="NZ_CP159258.1"/>
</dbReference>
<dbReference type="PROSITE" id="PS51257">
    <property type="entry name" value="PROKAR_LIPOPROTEIN"/>
    <property type="match status" value="1"/>
</dbReference>
<name>A0AAU8EAY9_9PSED</name>
<dbReference type="EMBL" id="CP159258">
    <property type="protein sequence ID" value="XCG76652.1"/>
    <property type="molecule type" value="Genomic_DNA"/>
</dbReference>
<accession>A0AAU8EAY9</accession>
<dbReference type="AlphaFoldDB" id="A0AAU8EAY9"/>
<reference evidence="1" key="1">
    <citation type="submission" date="2024-06" db="EMBL/GenBank/DDBJ databases">
        <title>The Caenorhabditis elegans bacterial microbiome influences microsporidia infection through nutrient limitation and inhibiting parasite invasion.</title>
        <authorList>
            <person name="Tamim El Jarkass H."/>
            <person name="Castelblanco S."/>
            <person name="Kaur M."/>
            <person name="Wan Y.C."/>
            <person name="Ellis A.E."/>
            <person name="Sheldon R.D."/>
            <person name="Lien E.C."/>
            <person name="Burton N.O."/>
            <person name="Wright G.D."/>
            <person name="Reinke A.W."/>
        </authorList>
    </citation>
    <scope>NUCLEOTIDE SEQUENCE</scope>
    <source>
        <strain evidence="1">MYb327</strain>
    </source>
</reference>
<organism evidence="1">
    <name type="scientific">Pseudomonas sp. MYb327</name>
    <dbReference type="NCBI Taxonomy" id="2745230"/>
    <lineage>
        <taxon>Bacteria</taxon>
        <taxon>Pseudomonadati</taxon>
        <taxon>Pseudomonadota</taxon>
        <taxon>Gammaproteobacteria</taxon>
        <taxon>Pseudomonadales</taxon>
        <taxon>Pseudomonadaceae</taxon>
        <taxon>Pseudomonas</taxon>
    </lineage>
</organism>
<proteinExistence type="predicted"/>
<protein>
    <recommendedName>
        <fullName evidence="2">Lipoprotein</fullName>
    </recommendedName>
</protein>